<protein>
    <submittedName>
        <fullName evidence="1">Phosphotransferase</fullName>
    </submittedName>
</protein>
<name>A0A9Y1BLS7_9ARCH</name>
<dbReference type="Pfam" id="PF01633">
    <property type="entry name" value="Choline_kinase"/>
    <property type="match status" value="1"/>
</dbReference>
<reference evidence="1" key="1">
    <citation type="journal article" date="2022" name="Nat. Microbiol.">
        <title>Unique mobile elements and scalable gene flow at the prokaryote-eukaryote boundary revealed by circularized Asgard archaea genomes.</title>
        <authorList>
            <person name="Wu F."/>
            <person name="Speth D.R."/>
            <person name="Philosof A."/>
            <person name="Cremiere A."/>
            <person name="Narayanan A."/>
            <person name="Barco R.A."/>
            <person name="Connon S.A."/>
            <person name="Amend J.P."/>
            <person name="Antoshechkin I.A."/>
            <person name="Orphan V.J."/>
        </authorList>
    </citation>
    <scope>NUCLEOTIDE SEQUENCE</scope>
    <source>
        <strain evidence="1">PM71</strain>
    </source>
</reference>
<dbReference type="Proteomes" id="UP001201020">
    <property type="component" value="Chromosome"/>
</dbReference>
<accession>A0A9Y1BLS7</accession>
<dbReference type="InterPro" id="IPR011009">
    <property type="entry name" value="Kinase-like_dom_sf"/>
</dbReference>
<dbReference type="AlphaFoldDB" id="A0A9Y1BLS7"/>
<gene>
    <name evidence="1" type="ORF">K9W45_02615</name>
</gene>
<dbReference type="EMBL" id="CP084166">
    <property type="protein sequence ID" value="UJG41364.1"/>
    <property type="molecule type" value="Genomic_DNA"/>
</dbReference>
<dbReference type="SUPFAM" id="SSF56112">
    <property type="entry name" value="Protein kinase-like (PK-like)"/>
    <property type="match status" value="1"/>
</dbReference>
<organism evidence="1">
    <name type="scientific">Candidatus Heimdallarchaeum aukensis</name>
    <dbReference type="NCBI Taxonomy" id="2876573"/>
    <lineage>
        <taxon>Archaea</taxon>
        <taxon>Promethearchaeati</taxon>
        <taxon>Candidatus Heimdallarchaeota</taxon>
        <taxon>Candidatus Heimdallarchaeia (ex Rinke et al. 2021) (nom. nud.)</taxon>
        <taxon>Candidatus Heimdallarchaeales</taxon>
        <taxon>Candidatus Heimdallarchaeaceae</taxon>
        <taxon>Candidatus Heimdallarchaeum</taxon>
    </lineage>
</organism>
<dbReference type="Gene3D" id="3.90.1200.10">
    <property type="match status" value="1"/>
</dbReference>
<sequence length="276" mass="32784">MILSEKQIEKINKRIRNYFHLSSSVKLKWQKMEKGLSNTKFLIESKDNSPIAVCKIYEKDQAIPAEKRLQNEKRALELFGGKIAPKLIWTDNSKILCYNYIIGKEITNLTNEERKNIEEELRKTIDFIHGYTNKKIKKAKKQFSKLQSFYFRVFDNYEKMNLNVPEYMSAKIPKLENKLKNLYENLQIEGLKVSYIHGDLVPLNIIVNGNQVSLIDFEYFRMDISIFDDLYFNYFSDKHQLNIELPIIGANKEMQEVYEELIQLLNNYWLLSKKLK</sequence>
<proteinExistence type="predicted"/>
<evidence type="ECO:0000313" key="1">
    <source>
        <dbReference type="EMBL" id="UJG41364.1"/>
    </source>
</evidence>